<dbReference type="SUPFAM" id="SSF50974">
    <property type="entry name" value="Nitrous oxide reductase, N-terminal domain"/>
    <property type="match status" value="1"/>
</dbReference>
<dbReference type="PROSITE" id="PS00678">
    <property type="entry name" value="WD_REPEATS_1"/>
    <property type="match status" value="3"/>
</dbReference>
<dbReference type="PANTHER" id="PTHR44019">
    <property type="entry name" value="WD REPEAT-CONTAINING PROTEIN 55"/>
    <property type="match status" value="1"/>
</dbReference>
<feature type="repeat" description="WD" evidence="3">
    <location>
        <begin position="192"/>
        <end position="233"/>
    </location>
</feature>
<evidence type="ECO:0008006" key="5">
    <source>
        <dbReference type="Google" id="ProtNLM"/>
    </source>
</evidence>
<reference evidence="4" key="1">
    <citation type="submission" date="2021-01" db="EMBL/GenBank/DDBJ databases">
        <authorList>
            <person name="Corre E."/>
            <person name="Pelletier E."/>
            <person name="Niang G."/>
            <person name="Scheremetjew M."/>
            <person name="Finn R."/>
            <person name="Kale V."/>
            <person name="Holt S."/>
            <person name="Cochrane G."/>
            <person name="Meng A."/>
            <person name="Brown T."/>
            <person name="Cohen L."/>
        </authorList>
    </citation>
    <scope>NUCLEOTIDE SEQUENCE</scope>
    <source>
        <strain evidence="4">CCMP 2712</strain>
    </source>
</reference>
<protein>
    <recommendedName>
        <fullName evidence="5">Anaphase-promoting complex subunit 4 WD40 domain-containing protein</fullName>
    </recommendedName>
</protein>
<feature type="repeat" description="WD" evidence="3">
    <location>
        <begin position="74"/>
        <end position="115"/>
    </location>
</feature>
<dbReference type="InterPro" id="IPR050505">
    <property type="entry name" value="WDR55/POC1"/>
</dbReference>
<dbReference type="InterPro" id="IPR011045">
    <property type="entry name" value="N2O_reductase_N"/>
</dbReference>
<feature type="repeat" description="WD" evidence="3">
    <location>
        <begin position="150"/>
        <end position="191"/>
    </location>
</feature>
<name>A0A7S4NQR3_GUITH</name>
<dbReference type="PROSITE" id="PS50294">
    <property type="entry name" value="WD_REPEATS_REGION"/>
    <property type="match status" value="6"/>
</dbReference>
<dbReference type="InterPro" id="IPR001680">
    <property type="entry name" value="WD40_rpt"/>
</dbReference>
<dbReference type="InterPro" id="IPR015943">
    <property type="entry name" value="WD40/YVTN_repeat-like_dom_sf"/>
</dbReference>
<dbReference type="SUPFAM" id="SSF50978">
    <property type="entry name" value="WD40 repeat-like"/>
    <property type="match status" value="1"/>
</dbReference>
<evidence type="ECO:0000256" key="1">
    <source>
        <dbReference type="ARBA" id="ARBA00022574"/>
    </source>
</evidence>
<dbReference type="Pfam" id="PF00400">
    <property type="entry name" value="WD40"/>
    <property type="match status" value="6"/>
</dbReference>
<feature type="repeat" description="WD" evidence="3">
    <location>
        <begin position="1"/>
        <end position="24"/>
    </location>
</feature>
<proteinExistence type="predicted"/>
<sequence>MLVSGGRDCSIRVWELRTRTQLLRPLNDHDAIVTCVRWSPQGDAVASCSYDGTARLWDPKTWKVLKTGSSAAIFRQHTDCVNEVAWSGDGKQLASGGDDGMVNVWGRETMKVVRSFQGHDGRNDCKCSRQEDVNFNWWCDSFRREPSCTVQGHRGTVRTVAFSNNGSMIASGSWDQSLKLWDLESGKLVYTFMGHLASVNSLAFSPREGLLATASDDKIVKIWEFMGGKVLPSFQHEGPVHCVRFSGDGARIMTACGSSLFQKERNDNIKIWDIETRAEIFTFTGHTDDVLAVEAVAGTNLIASGSKDKSIRLWDVTSGQCVAALQGHMDTVNSLSAKSE</sequence>
<dbReference type="SMART" id="SM00320">
    <property type="entry name" value="WD40"/>
    <property type="match status" value="6"/>
</dbReference>
<organism evidence="4">
    <name type="scientific">Guillardia theta</name>
    <name type="common">Cryptophyte</name>
    <name type="synonym">Cryptomonas phi</name>
    <dbReference type="NCBI Taxonomy" id="55529"/>
    <lineage>
        <taxon>Eukaryota</taxon>
        <taxon>Cryptophyceae</taxon>
        <taxon>Pyrenomonadales</taxon>
        <taxon>Geminigeraceae</taxon>
        <taxon>Guillardia</taxon>
    </lineage>
</organism>
<evidence type="ECO:0000256" key="3">
    <source>
        <dbReference type="PROSITE-ProRule" id="PRU00221"/>
    </source>
</evidence>
<dbReference type="PROSITE" id="PS50082">
    <property type="entry name" value="WD_REPEATS_2"/>
    <property type="match status" value="6"/>
</dbReference>
<dbReference type="EMBL" id="HBKN01021486">
    <property type="protein sequence ID" value="CAE2302721.1"/>
    <property type="molecule type" value="Transcribed_RNA"/>
</dbReference>
<feature type="repeat" description="WD" evidence="3">
    <location>
        <begin position="26"/>
        <end position="67"/>
    </location>
</feature>
<dbReference type="PRINTS" id="PR00320">
    <property type="entry name" value="GPROTEINBRPT"/>
</dbReference>
<dbReference type="AlphaFoldDB" id="A0A7S4NQR3"/>
<dbReference type="InterPro" id="IPR019775">
    <property type="entry name" value="WD40_repeat_CS"/>
</dbReference>
<keyword evidence="1 3" id="KW-0853">WD repeat</keyword>
<gene>
    <name evidence="4" type="ORF">GTHE00462_LOCUS16884</name>
</gene>
<feature type="repeat" description="WD" evidence="3">
    <location>
        <begin position="283"/>
        <end position="324"/>
    </location>
</feature>
<dbReference type="InterPro" id="IPR036322">
    <property type="entry name" value="WD40_repeat_dom_sf"/>
</dbReference>
<dbReference type="InterPro" id="IPR020472">
    <property type="entry name" value="WD40_PAC1"/>
</dbReference>
<evidence type="ECO:0000256" key="2">
    <source>
        <dbReference type="ARBA" id="ARBA00022737"/>
    </source>
</evidence>
<dbReference type="CDD" id="cd00200">
    <property type="entry name" value="WD40"/>
    <property type="match status" value="1"/>
</dbReference>
<dbReference type="Gene3D" id="2.130.10.10">
    <property type="entry name" value="YVTN repeat-like/Quinoprotein amine dehydrogenase"/>
    <property type="match status" value="4"/>
</dbReference>
<evidence type="ECO:0000313" key="4">
    <source>
        <dbReference type="EMBL" id="CAE2302721.1"/>
    </source>
</evidence>
<dbReference type="PANTHER" id="PTHR44019:SF8">
    <property type="entry name" value="POC1 CENTRIOLAR PROTEIN HOMOLOG"/>
    <property type="match status" value="1"/>
</dbReference>
<keyword evidence="2" id="KW-0677">Repeat</keyword>
<accession>A0A7S4NQR3</accession>
<dbReference type="OMA" id="QCERTIV"/>